<dbReference type="Pfam" id="PF02668">
    <property type="entry name" value="TauD"/>
    <property type="match status" value="1"/>
</dbReference>
<protein>
    <submittedName>
        <fullName evidence="5">TauD/TfdA family dioxygenase</fullName>
    </submittedName>
</protein>
<organism evidence="5 6">
    <name type="scientific">Dyella mobilis</name>
    <dbReference type="NCBI Taxonomy" id="1849582"/>
    <lineage>
        <taxon>Bacteria</taxon>
        <taxon>Pseudomonadati</taxon>
        <taxon>Pseudomonadota</taxon>
        <taxon>Gammaproteobacteria</taxon>
        <taxon>Lysobacterales</taxon>
        <taxon>Rhodanobacteraceae</taxon>
        <taxon>Dyella</taxon>
    </lineage>
</organism>
<reference evidence="5" key="1">
    <citation type="submission" date="2020-10" db="EMBL/GenBank/DDBJ databases">
        <title>Phylogeny of dyella-like bacteria.</title>
        <authorList>
            <person name="Fu J."/>
        </authorList>
    </citation>
    <scope>NUCLEOTIDE SEQUENCE</scope>
    <source>
        <strain evidence="5">DHON07</strain>
    </source>
</reference>
<evidence type="ECO:0000259" key="4">
    <source>
        <dbReference type="Pfam" id="PF02668"/>
    </source>
</evidence>
<keyword evidence="6" id="KW-1185">Reference proteome</keyword>
<evidence type="ECO:0000256" key="3">
    <source>
        <dbReference type="ARBA" id="ARBA00023194"/>
    </source>
</evidence>
<proteinExistence type="predicted"/>
<accession>A0ABS2KIY9</accession>
<evidence type="ECO:0000256" key="2">
    <source>
        <dbReference type="ARBA" id="ARBA00023002"/>
    </source>
</evidence>
<feature type="domain" description="TauD/TfdA-like" evidence="4">
    <location>
        <begin position="7"/>
        <end position="299"/>
    </location>
</feature>
<dbReference type="InterPro" id="IPR003819">
    <property type="entry name" value="TauD/TfdA-like"/>
</dbReference>
<dbReference type="InterPro" id="IPR050411">
    <property type="entry name" value="AlphaKG_dependent_hydroxylases"/>
</dbReference>
<keyword evidence="2" id="KW-0560">Oxidoreductase</keyword>
<gene>
    <name evidence="5" type="ORF">ISS99_16370</name>
</gene>
<dbReference type="Proteomes" id="UP001430193">
    <property type="component" value="Unassembled WGS sequence"/>
</dbReference>
<keyword evidence="3" id="KW-0045">Antibiotic biosynthesis</keyword>
<comment type="caution">
    <text evidence="5">The sequence shown here is derived from an EMBL/GenBank/DDBJ whole genome shotgun (WGS) entry which is preliminary data.</text>
</comment>
<dbReference type="PANTHER" id="PTHR10696:SF56">
    <property type="entry name" value="TAUD_TFDA-LIKE DOMAIN-CONTAINING PROTEIN"/>
    <property type="match status" value="1"/>
</dbReference>
<dbReference type="Gene3D" id="3.60.130.10">
    <property type="entry name" value="Clavaminate synthase-like"/>
    <property type="match status" value="1"/>
</dbReference>
<keyword evidence="5" id="KW-0223">Dioxygenase</keyword>
<evidence type="ECO:0000256" key="1">
    <source>
        <dbReference type="ARBA" id="ARBA00001954"/>
    </source>
</evidence>
<evidence type="ECO:0000313" key="6">
    <source>
        <dbReference type="Proteomes" id="UP001430193"/>
    </source>
</evidence>
<dbReference type="PANTHER" id="PTHR10696">
    <property type="entry name" value="GAMMA-BUTYROBETAINE HYDROXYLASE-RELATED"/>
    <property type="match status" value="1"/>
</dbReference>
<dbReference type="EMBL" id="JADIKF010000040">
    <property type="protein sequence ID" value="MBM7131101.1"/>
    <property type="molecule type" value="Genomic_DNA"/>
</dbReference>
<dbReference type="GO" id="GO:0051213">
    <property type="term" value="F:dioxygenase activity"/>
    <property type="evidence" value="ECO:0007669"/>
    <property type="project" value="UniProtKB-KW"/>
</dbReference>
<comment type="cofactor">
    <cofactor evidence="1">
        <name>Fe(2+)</name>
        <dbReference type="ChEBI" id="CHEBI:29033"/>
    </cofactor>
</comment>
<evidence type="ECO:0000313" key="5">
    <source>
        <dbReference type="EMBL" id="MBM7131101.1"/>
    </source>
</evidence>
<name>A0ABS2KIY9_9GAMM</name>
<dbReference type="SUPFAM" id="SSF51197">
    <property type="entry name" value="Clavaminate synthase-like"/>
    <property type="match status" value="1"/>
</dbReference>
<sequence>MPLLLEVDAEGLGAADWARHHHGAIQAILQERGAVLLRGLDLPDGAGFGQVLSALFGGELIEYVYRSTPRTEVQGRVYTATEYPAGEVIPQHNENAYARSWPLRIGFLCVQPAERGGETPIGNSRAVYRAIPAAIREKFERKGVMYVRNYSQLDLPWSEVFQTDDRGEVETYCRDNELEWEWLDDDGLRTRQVNPATALHPVTGETLWFNQAHLFHVSNLDPEVAATMIELFGEENLPRNAYYGDGSPIEPEALQAIRDIYRSTRLVFPWQRNDLLLLDNMLFTHGRESYGGARKVLTGMACPNR</sequence>
<dbReference type="InterPro" id="IPR042098">
    <property type="entry name" value="TauD-like_sf"/>
</dbReference>